<dbReference type="EMBL" id="CALNXJ010000063">
    <property type="protein sequence ID" value="CAH3157085.1"/>
    <property type="molecule type" value="Genomic_DNA"/>
</dbReference>
<sequence length="142" mass="15797">MGVECVKTCVIHASEMMASYDKDRVIVLLREHIDFERLSAIQFCPRGLIRITFKNASDKEDFTRMGSLALDGHDLSVTSSDKPPSLVYVHYFPAEGDDALIRDELSKYGEVIGIKHQNFFGNSGPSNRVTDSYDDIVGSSSC</sequence>
<name>A0AAU9XUS3_9CNID</name>
<dbReference type="Proteomes" id="UP001159428">
    <property type="component" value="Unassembled WGS sequence"/>
</dbReference>
<accession>A0AAU9XUS3</accession>
<organism evidence="1 2">
    <name type="scientific">Pocillopora meandrina</name>
    <dbReference type="NCBI Taxonomy" id="46732"/>
    <lineage>
        <taxon>Eukaryota</taxon>
        <taxon>Metazoa</taxon>
        <taxon>Cnidaria</taxon>
        <taxon>Anthozoa</taxon>
        <taxon>Hexacorallia</taxon>
        <taxon>Scleractinia</taxon>
        <taxon>Astrocoeniina</taxon>
        <taxon>Pocilloporidae</taxon>
        <taxon>Pocillopora</taxon>
    </lineage>
</organism>
<proteinExistence type="predicted"/>
<keyword evidence="2" id="KW-1185">Reference proteome</keyword>
<protein>
    <submittedName>
        <fullName evidence="1">Uncharacterized protein</fullName>
    </submittedName>
</protein>
<evidence type="ECO:0000313" key="2">
    <source>
        <dbReference type="Proteomes" id="UP001159428"/>
    </source>
</evidence>
<reference evidence="1 2" key="1">
    <citation type="submission" date="2022-05" db="EMBL/GenBank/DDBJ databases">
        <authorList>
            <consortium name="Genoscope - CEA"/>
            <person name="William W."/>
        </authorList>
    </citation>
    <scope>NUCLEOTIDE SEQUENCE [LARGE SCALE GENOMIC DNA]</scope>
</reference>
<evidence type="ECO:0000313" key="1">
    <source>
        <dbReference type="EMBL" id="CAH3157085.1"/>
    </source>
</evidence>
<dbReference type="AlphaFoldDB" id="A0AAU9XUS3"/>
<gene>
    <name evidence="1" type="ORF">PMEA_00029800</name>
</gene>
<comment type="caution">
    <text evidence="1">The sequence shown here is derived from an EMBL/GenBank/DDBJ whole genome shotgun (WGS) entry which is preliminary data.</text>
</comment>